<evidence type="ECO:0000256" key="7">
    <source>
        <dbReference type="ARBA" id="ARBA00023004"/>
    </source>
</evidence>
<dbReference type="RefSeq" id="WP_012606304.1">
    <property type="nucleotide sequence ID" value="NC_011758.1"/>
</dbReference>
<dbReference type="Proteomes" id="UP000002385">
    <property type="component" value="Plasmid pCMU01"/>
</dbReference>
<dbReference type="PANTHER" id="PTHR42752">
    <property type="entry name" value="IMIDAZOLONEPROPIONASE"/>
    <property type="match status" value="1"/>
</dbReference>
<dbReference type="SUPFAM" id="SSF51338">
    <property type="entry name" value="Composite domain of metallo-dependent hydrolases"/>
    <property type="match status" value="1"/>
</dbReference>
<evidence type="ECO:0000256" key="1">
    <source>
        <dbReference type="ARBA" id="ARBA00005023"/>
    </source>
</evidence>
<dbReference type="InterPro" id="IPR011059">
    <property type="entry name" value="Metal-dep_hydrolase_composite"/>
</dbReference>
<sequence>MTEVLLNGRLAPFGGGNPFDVIEDGALVVGEGHIRWIGNRRQLPEEFRSCRTHDLGNRLVTPGLVECHTHLIFEGDRGAERVERCQGRATYAEQLERGGAIHSTVRATRNADYNRLYTQANERICAFEARGVTSIEIKSGYGLDIDTELKLLRIGRKLGDLRKISVRTTLLAGHTYPLDVERSDFVELVCDQLLPIAFHEALADAVEVCCDEVVGLDLDDASAILETAYRRKVPTRMQADIFSDSAGAVLAPAFYARAASHLLHTDAMGVKALKAGGTTAVLLPFVTADLEARSRPPVEDLRREGVPIAIATGYNPGTAPIIDPLGAARLAMDTFGLSAGEALLGLTVNAARALGLVHGQGTIRPNGVADLAIWDADHPEALLAHPRGLDSPLVLIGKRGPVAEQLRHLV</sequence>
<dbReference type="AlphaFoldDB" id="B7L3K6"/>
<dbReference type="EC" id="3.5.2.7" evidence="2"/>
<dbReference type="Gene3D" id="3.20.20.140">
    <property type="entry name" value="Metal-dependent hydrolases"/>
    <property type="match status" value="1"/>
</dbReference>
<dbReference type="GO" id="GO:0019556">
    <property type="term" value="P:L-histidine catabolic process to glutamate and formamide"/>
    <property type="evidence" value="ECO:0007669"/>
    <property type="project" value="InterPro"/>
</dbReference>
<organism evidence="9 10">
    <name type="scientific">Methylorubrum extorquens (strain CM4 / NCIMB 13688)</name>
    <name type="common">Methylobacterium extorquens</name>
    <dbReference type="NCBI Taxonomy" id="440085"/>
    <lineage>
        <taxon>Bacteria</taxon>
        <taxon>Pseudomonadati</taxon>
        <taxon>Pseudomonadota</taxon>
        <taxon>Alphaproteobacteria</taxon>
        <taxon>Hyphomicrobiales</taxon>
        <taxon>Methylobacteriaceae</taxon>
        <taxon>Methylorubrum</taxon>
    </lineage>
</organism>
<dbReference type="Pfam" id="PF01979">
    <property type="entry name" value="Amidohydro_1"/>
    <property type="match status" value="1"/>
</dbReference>
<dbReference type="Gene3D" id="2.30.40.10">
    <property type="entry name" value="Urease, subunit C, domain 1"/>
    <property type="match status" value="1"/>
</dbReference>
<reference evidence="9 10" key="1">
    <citation type="submission" date="2008-12" db="EMBL/GenBank/DDBJ databases">
        <title>Complete sequence of plasmid1 of Methylobacterium chloromethanicum CM4.</title>
        <authorList>
            <consortium name="US DOE Joint Genome Institute"/>
            <person name="Lucas S."/>
            <person name="Copeland A."/>
            <person name="Lapidus A."/>
            <person name="Glavina del Rio T."/>
            <person name="Dalin E."/>
            <person name="Tice H."/>
            <person name="Bruce D."/>
            <person name="Goodwin L."/>
            <person name="Pitluck S."/>
            <person name="Chertkov O."/>
            <person name="Brettin T."/>
            <person name="Detter J.C."/>
            <person name="Han C."/>
            <person name="Larimer F."/>
            <person name="Land M."/>
            <person name="Hauser L."/>
            <person name="Kyrpides N."/>
            <person name="Mikhailova N."/>
            <person name="Marx C."/>
            <person name="Richardson P."/>
        </authorList>
    </citation>
    <scope>NUCLEOTIDE SEQUENCE [LARGE SCALE GENOMIC DNA]</scope>
    <source>
        <strain evidence="10">CM4 / NCIMB 13688</strain>
        <plasmid evidence="9 10">pCMU01</plasmid>
    </source>
</reference>
<comment type="pathway">
    <text evidence="1">Amino-acid degradation.</text>
</comment>
<dbReference type="InterPro" id="IPR005920">
    <property type="entry name" value="HutI"/>
</dbReference>
<evidence type="ECO:0000313" key="9">
    <source>
        <dbReference type="EMBL" id="ACK86414.1"/>
    </source>
</evidence>
<evidence type="ECO:0000259" key="8">
    <source>
        <dbReference type="Pfam" id="PF01979"/>
    </source>
</evidence>
<dbReference type="InterPro" id="IPR006680">
    <property type="entry name" value="Amidohydro-rel"/>
</dbReference>
<evidence type="ECO:0000256" key="2">
    <source>
        <dbReference type="ARBA" id="ARBA00012864"/>
    </source>
</evidence>
<evidence type="ECO:0000256" key="6">
    <source>
        <dbReference type="ARBA" id="ARBA00022833"/>
    </source>
</evidence>
<dbReference type="GO" id="GO:0005737">
    <property type="term" value="C:cytoplasm"/>
    <property type="evidence" value="ECO:0007669"/>
    <property type="project" value="InterPro"/>
</dbReference>
<feature type="domain" description="Amidohydrolase-related" evidence="8">
    <location>
        <begin position="291"/>
        <end position="390"/>
    </location>
</feature>
<keyword evidence="5" id="KW-0369">Histidine metabolism</keyword>
<name>B7L3K6_METC4</name>
<protein>
    <recommendedName>
        <fullName evidence="2">imidazolonepropionase</fullName>
        <ecNumber evidence="2">3.5.2.7</ecNumber>
    </recommendedName>
</protein>
<keyword evidence="4 9" id="KW-0378">Hydrolase</keyword>
<dbReference type="PANTHER" id="PTHR42752:SF1">
    <property type="entry name" value="IMIDAZOLONEPROPIONASE-RELATED"/>
    <property type="match status" value="1"/>
</dbReference>
<gene>
    <name evidence="9" type="ordered locus">Mchl_5694</name>
</gene>
<dbReference type="HOGENOM" id="CLU_041647_1_0_5"/>
<keyword evidence="3" id="KW-0479">Metal-binding</keyword>
<geneLocation type="plasmid" evidence="9 10">
    <name>pCMU01</name>
</geneLocation>
<evidence type="ECO:0000256" key="5">
    <source>
        <dbReference type="ARBA" id="ARBA00022808"/>
    </source>
</evidence>
<keyword evidence="7" id="KW-0408">Iron</keyword>
<evidence type="ECO:0000256" key="4">
    <source>
        <dbReference type="ARBA" id="ARBA00022801"/>
    </source>
</evidence>
<dbReference type="GO" id="GO:0046872">
    <property type="term" value="F:metal ion binding"/>
    <property type="evidence" value="ECO:0007669"/>
    <property type="project" value="UniProtKB-KW"/>
</dbReference>
<dbReference type="KEGG" id="mch:Mchl_5694"/>
<proteinExistence type="predicted"/>
<evidence type="ECO:0000313" key="10">
    <source>
        <dbReference type="Proteomes" id="UP000002385"/>
    </source>
</evidence>
<dbReference type="GO" id="GO:0050480">
    <property type="term" value="F:imidazolonepropionase activity"/>
    <property type="evidence" value="ECO:0007669"/>
    <property type="project" value="UniProtKB-EC"/>
</dbReference>
<accession>B7L3K6</accession>
<reference evidence="9 10" key="2">
    <citation type="journal article" date="2012" name="J. Bacteriol.">
        <title>Complete genome sequences of six strains of the genus Methylobacterium.</title>
        <authorList>
            <person name="Marx C.J."/>
            <person name="Bringel F."/>
            <person name="Chistoserdova L."/>
            <person name="Moulin L."/>
            <person name="Farhan Ul Haque M."/>
            <person name="Fleischman D.E."/>
            <person name="Gruffaz C."/>
            <person name="Jourand P."/>
            <person name="Knief C."/>
            <person name="Lee M.C."/>
            <person name="Muller E.E."/>
            <person name="Nadalig T."/>
            <person name="Peyraud R."/>
            <person name="Roselli S."/>
            <person name="Russ L."/>
            <person name="Goodwin L.A."/>
            <person name="Ivanova N."/>
            <person name="Kyrpides N."/>
            <person name="Lajus A."/>
            <person name="Land M.L."/>
            <person name="Medigue C."/>
            <person name="Mikhailova N."/>
            <person name="Nolan M."/>
            <person name="Woyke T."/>
            <person name="Stolyar S."/>
            <person name="Vorholt J.A."/>
            <person name="Vuilleumier S."/>
        </authorList>
    </citation>
    <scope>NUCLEOTIDE SEQUENCE [LARGE SCALE GENOMIC DNA]</scope>
    <source>
        <strain evidence="10">CM4 / NCIMB 13688</strain>
        <plasmid evidence="9 10">pCMU01</plasmid>
    </source>
</reference>
<dbReference type="InterPro" id="IPR032466">
    <property type="entry name" value="Metal_Hydrolase"/>
</dbReference>
<evidence type="ECO:0000256" key="3">
    <source>
        <dbReference type="ARBA" id="ARBA00022723"/>
    </source>
</evidence>
<dbReference type="EMBL" id="CP001299">
    <property type="protein sequence ID" value="ACK86414.1"/>
    <property type="molecule type" value="Genomic_DNA"/>
</dbReference>
<keyword evidence="6" id="KW-0862">Zinc</keyword>
<keyword evidence="9" id="KW-0614">Plasmid</keyword>
<dbReference type="SUPFAM" id="SSF51556">
    <property type="entry name" value="Metallo-dependent hydrolases"/>
    <property type="match status" value="1"/>
</dbReference>